<protein>
    <recommendedName>
        <fullName evidence="5">DUF871 domain-containing protein</fullName>
    </recommendedName>
</protein>
<dbReference type="InterPro" id="IPR043797">
    <property type="entry name" value="MupG_N"/>
</dbReference>
<proteinExistence type="predicted"/>
<name>A0ABS2NIS2_9BACI</name>
<dbReference type="Proteomes" id="UP001646157">
    <property type="component" value="Unassembled WGS sequence"/>
</dbReference>
<dbReference type="InterPro" id="IPR017853">
    <property type="entry name" value="GH"/>
</dbReference>
<dbReference type="PANTHER" id="PTHR38435">
    <property type="match status" value="1"/>
</dbReference>
<dbReference type="Gene3D" id="3.20.20.70">
    <property type="entry name" value="Aldolase class I"/>
    <property type="match status" value="1"/>
</dbReference>
<dbReference type="PANTHER" id="PTHR38435:SF2">
    <property type="entry name" value="DUF871 DOMAIN-CONTAINING PROTEIN"/>
    <property type="match status" value="1"/>
</dbReference>
<organism evidence="3 4">
    <name type="scientific">Rossellomorea pakistanensis</name>
    <dbReference type="NCBI Taxonomy" id="992288"/>
    <lineage>
        <taxon>Bacteria</taxon>
        <taxon>Bacillati</taxon>
        <taxon>Bacillota</taxon>
        <taxon>Bacilli</taxon>
        <taxon>Bacillales</taxon>
        <taxon>Bacillaceae</taxon>
        <taxon>Rossellomorea</taxon>
    </lineage>
</organism>
<evidence type="ECO:0000259" key="1">
    <source>
        <dbReference type="Pfam" id="PF05913"/>
    </source>
</evidence>
<evidence type="ECO:0000313" key="4">
    <source>
        <dbReference type="Proteomes" id="UP001646157"/>
    </source>
</evidence>
<dbReference type="InterPro" id="IPR043894">
    <property type="entry name" value="MupG_C"/>
</dbReference>
<accession>A0ABS2NIS2</accession>
<reference evidence="3 4" key="1">
    <citation type="submission" date="2021-01" db="EMBL/GenBank/DDBJ databases">
        <title>Genomic Encyclopedia of Type Strains, Phase IV (KMG-IV): sequencing the most valuable type-strain genomes for metagenomic binning, comparative biology and taxonomic classification.</title>
        <authorList>
            <person name="Goeker M."/>
        </authorList>
    </citation>
    <scope>NUCLEOTIDE SEQUENCE [LARGE SCALE GENOMIC DNA]</scope>
    <source>
        <strain evidence="3 4">DSM 24834</strain>
    </source>
</reference>
<feature type="domain" description="6-phospho-N-acetylmuramidase C-terminal" evidence="1">
    <location>
        <begin position="244"/>
        <end position="334"/>
    </location>
</feature>
<dbReference type="RefSeq" id="WP_205174918.1">
    <property type="nucleotide sequence ID" value="NZ_JAFBDZ010000005.1"/>
</dbReference>
<dbReference type="Pfam" id="PF05913">
    <property type="entry name" value="MupG_C"/>
    <property type="match status" value="1"/>
</dbReference>
<dbReference type="InterPro" id="IPR029000">
    <property type="entry name" value="Cyclophilin-like_dom_sf"/>
</dbReference>
<evidence type="ECO:0000313" key="3">
    <source>
        <dbReference type="EMBL" id="MBM7587758.1"/>
    </source>
</evidence>
<dbReference type="EMBL" id="JAFBDZ010000005">
    <property type="protein sequence ID" value="MBM7587758.1"/>
    <property type="molecule type" value="Genomic_DNA"/>
</dbReference>
<comment type="caution">
    <text evidence="3">The sequence shown here is derived from an EMBL/GenBank/DDBJ whole genome shotgun (WGS) entry which is preliminary data.</text>
</comment>
<dbReference type="InterPro" id="IPR008589">
    <property type="entry name" value="MupG"/>
</dbReference>
<feature type="domain" description="6-phospho-N-acetylmuramidase N-terminal" evidence="2">
    <location>
        <begin position="2"/>
        <end position="224"/>
    </location>
</feature>
<sequence length="336" mass="37924">MIGISVYLSDDSAEKQILRAAELGIRNAFTSFHIPEESGTLVDKARKLLSLFNDNGFDVYADVSHKTPEVLGVSSLKALKELGVKAIRLDDEFTPEEVVNLSKSFTLAINASTLSLREVREWLNIGLDPENLIAWHNFYPRPETGLDYASFIVQQKMFDELKIPVYAFIPGDREKRGPLFKGLPTLEDHRSTNPYLSAIELNSLGVKGIFIGDPDFSNELLGKLTRFDHEDLIELGYTGDAELEGDYQLRPDPGRDVLRLLDTRTKENVTPRNTFERHRGTITQDNDEYGRYRGEIQLVKRNLKADSAVNVIGKINESDLPLLDLMNPGQKIAFRK</sequence>
<dbReference type="SUPFAM" id="SSF50891">
    <property type="entry name" value="Cyclophilin-like"/>
    <property type="match status" value="1"/>
</dbReference>
<dbReference type="InterPro" id="IPR013785">
    <property type="entry name" value="Aldolase_TIM"/>
</dbReference>
<dbReference type="Pfam" id="PF19200">
    <property type="entry name" value="MupG_N"/>
    <property type="match status" value="1"/>
</dbReference>
<dbReference type="SUPFAM" id="SSF51445">
    <property type="entry name" value="(Trans)glycosidases"/>
    <property type="match status" value="1"/>
</dbReference>
<keyword evidence="4" id="KW-1185">Reference proteome</keyword>
<evidence type="ECO:0000259" key="2">
    <source>
        <dbReference type="Pfam" id="PF19200"/>
    </source>
</evidence>
<gene>
    <name evidence="3" type="ORF">JOC86_004332</name>
</gene>
<dbReference type="Gene3D" id="2.40.100.10">
    <property type="entry name" value="Cyclophilin-like"/>
    <property type="match status" value="1"/>
</dbReference>
<evidence type="ECO:0008006" key="5">
    <source>
        <dbReference type="Google" id="ProtNLM"/>
    </source>
</evidence>